<reference evidence="3 4" key="1">
    <citation type="journal article" date="2016" name="Nat. Commun.">
        <title>Extremotolerant tardigrade genome and improved radiotolerance of human cultured cells by tardigrade-unique protein.</title>
        <authorList>
            <person name="Hashimoto T."/>
            <person name="Horikawa D.D."/>
            <person name="Saito Y."/>
            <person name="Kuwahara H."/>
            <person name="Kozuka-Hata H."/>
            <person name="Shin-I T."/>
            <person name="Minakuchi Y."/>
            <person name="Ohishi K."/>
            <person name="Motoyama A."/>
            <person name="Aizu T."/>
            <person name="Enomoto A."/>
            <person name="Kondo K."/>
            <person name="Tanaka S."/>
            <person name="Hara Y."/>
            <person name="Koshikawa S."/>
            <person name="Sagara H."/>
            <person name="Miura T."/>
            <person name="Yokobori S."/>
            <person name="Miyagawa K."/>
            <person name="Suzuki Y."/>
            <person name="Kubo T."/>
            <person name="Oyama M."/>
            <person name="Kohara Y."/>
            <person name="Fujiyama A."/>
            <person name="Arakawa K."/>
            <person name="Katayama T."/>
            <person name="Toyoda A."/>
            <person name="Kunieda T."/>
        </authorList>
    </citation>
    <scope>NUCLEOTIDE SEQUENCE [LARGE SCALE GENOMIC DNA]</scope>
    <source>
        <strain evidence="3 4">YOKOZUNA-1</strain>
    </source>
</reference>
<name>A0A1D1UN59_RAMVA</name>
<dbReference type="AlphaFoldDB" id="A0A1D1UN59"/>
<dbReference type="Proteomes" id="UP000186922">
    <property type="component" value="Unassembled WGS sequence"/>
</dbReference>
<gene>
    <name evidence="3" type="primary">RvY_01677-1</name>
    <name evidence="3" type="synonym">RvY_01677.1</name>
    <name evidence="3" type="ORF">RvY_01677</name>
</gene>
<feature type="domain" description="OTU" evidence="2">
    <location>
        <begin position="235"/>
        <end position="319"/>
    </location>
</feature>
<dbReference type="Gene3D" id="3.90.70.80">
    <property type="match status" value="1"/>
</dbReference>
<dbReference type="OrthoDB" id="409956at2759"/>
<comment type="caution">
    <text evidence="3">The sequence shown here is derived from an EMBL/GenBank/DDBJ whole genome shotgun (WGS) entry which is preliminary data.</text>
</comment>
<dbReference type="GO" id="GO:0016579">
    <property type="term" value="P:protein deubiquitination"/>
    <property type="evidence" value="ECO:0007669"/>
    <property type="project" value="TreeGrafter"/>
</dbReference>
<dbReference type="PANTHER" id="PTHR12419">
    <property type="entry name" value="OTU DOMAIN CONTAINING PROTEIN"/>
    <property type="match status" value="1"/>
</dbReference>
<proteinExistence type="predicted"/>
<dbReference type="GO" id="GO:0004843">
    <property type="term" value="F:cysteine-type deubiquitinase activity"/>
    <property type="evidence" value="ECO:0007669"/>
    <property type="project" value="TreeGrafter"/>
</dbReference>
<dbReference type="InterPro" id="IPR049163">
    <property type="entry name" value="Pif1-like_2B_dom"/>
</dbReference>
<dbReference type="Pfam" id="PF21530">
    <property type="entry name" value="Pif1_2B_dom"/>
    <property type="match status" value="1"/>
</dbReference>
<evidence type="ECO:0000259" key="2">
    <source>
        <dbReference type="PROSITE" id="PS50802"/>
    </source>
</evidence>
<feature type="region of interest" description="Disordered" evidence="1">
    <location>
        <begin position="110"/>
        <end position="140"/>
    </location>
</feature>
<evidence type="ECO:0000256" key="1">
    <source>
        <dbReference type="SAM" id="MobiDB-lite"/>
    </source>
</evidence>
<organism evidence="3 4">
    <name type="scientific">Ramazzottius varieornatus</name>
    <name type="common">Water bear</name>
    <name type="synonym">Tardigrade</name>
    <dbReference type="NCBI Taxonomy" id="947166"/>
    <lineage>
        <taxon>Eukaryota</taxon>
        <taxon>Metazoa</taxon>
        <taxon>Ecdysozoa</taxon>
        <taxon>Tardigrada</taxon>
        <taxon>Eutardigrada</taxon>
        <taxon>Parachela</taxon>
        <taxon>Hypsibioidea</taxon>
        <taxon>Ramazzottiidae</taxon>
        <taxon>Ramazzottius</taxon>
    </lineage>
</organism>
<accession>A0A1D1UN59</accession>
<dbReference type="SUPFAM" id="SSF54001">
    <property type="entry name" value="Cysteine proteinases"/>
    <property type="match status" value="1"/>
</dbReference>
<dbReference type="CDD" id="cd22744">
    <property type="entry name" value="OTU"/>
    <property type="match status" value="1"/>
</dbReference>
<sequence length="319" mass="36243">MGLVSRNVEAGMCMEEAIKNFQSPAQLRSLFELRISEGAPAPNLYSKFIQVLASDYSINQSMTEEEAESIANIASYQVRHSPGHHKRQHATLKHLDQFRKIQPYYTSSSITKSSLRGNARQNWQRNPPRKRKPGSDVGPYQHHTELEQLIDFVHPDEDTDTDLHNLGLSGEYLNTVWKPNTPPHTIQMEEGMHCYLLRNLSPDDGLLNNTKIEIQKIRELITAEILSAKVTDHNLEIVPIIGDGECLYRTISFYLFDSNQSHYTDIRTAIAEELQNQPQKYDAFGATNNDHEEQNLEELIKSVSTPGSWGSKLSLKGSR</sequence>
<dbReference type="EMBL" id="BDGG01000001">
    <property type="protein sequence ID" value="GAU89082.1"/>
    <property type="molecule type" value="Genomic_DNA"/>
</dbReference>
<dbReference type="InterPro" id="IPR038765">
    <property type="entry name" value="Papain-like_cys_pep_sf"/>
</dbReference>
<protein>
    <recommendedName>
        <fullName evidence="2">OTU domain-containing protein</fullName>
    </recommendedName>
</protein>
<dbReference type="InterPro" id="IPR003323">
    <property type="entry name" value="OTU_dom"/>
</dbReference>
<keyword evidence="4" id="KW-1185">Reference proteome</keyword>
<evidence type="ECO:0000313" key="4">
    <source>
        <dbReference type="Proteomes" id="UP000186922"/>
    </source>
</evidence>
<dbReference type="PROSITE" id="PS50802">
    <property type="entry name" value="OTU"/>
    <property type="match status" value="1"/>
</dbReference>
<feature type="compositionally biased region" description="Polar residues" evidence="1">
    <location>
        <begin position="110"/>
        <end position="125"/>
    </location>
</feature>
<dbReference type="Pfam" id="PF02338">
    <property type="entry name" value="OTU"/>
    <property type="match status" value="1"/>
</dbReference>
<evidence type="ECO:0000313" key="3">
    <source>
        <dbReference type="EMBL" id="GAU89082.1"/>
    </source>
</evidence>
<dbReference type="STRING" id="947166.A0A1D1UN59"/>
<dbReference type="InterPro" id="IPR050704">
    <property type="entry name" value="Peptidase_C85-like"/>
</dbReference>